<reference evidence="2" key="1">
    <citation type="submission" date="2015-06" db="EMBL/GenBank/DDBJ databases">
        <authorList>
            <person name="Hoefler B.C."/>
            <person name="Straight P.D."/>
        </authorList>
    </citation>
    <scope>NUCLEOTIDE SEQUENCE [LARGE SCALE GENOMIC DNA]</scope>
    <source>
        <strain evidence="2">Mm55</strain>
    </source>
</reference>
<gene>
    <name evidence="3" type="ORF">MMYC01_205532</name>
    <name evidence="2" type="ORF">MMYC01_205899</name>
</gene>
<evidence type="ECO:0000313" key="4">
    <source>
        <dbReference type="Proteomes" id="UP000078237"/>
    </source>
</evidence>
<dbReference type="EMBL" id="LCTW02000287">
    <property type="protein sequence ID" value="KXX75188.1"/>
    <property type="molecule type" value="Genomic_DNA"/>
</dbReference>
<reference evidence="4" key="2">
    <citation type="submission" date="2015-06" db="EMBL/GenBank/DDBJ databases">
        <authorList>
            <person name="van de Sande W.W.J."/>
        </authorList>
    </citation>
    <scope>NUCLEOTIDE SEQUENCE [LARGE SCALE GENOMIC DNA]</scope>
    <source>
        <strain evidence="4">mm55</strain>
    </source>
</reference>
<evidence type="ECO:0000313" key="2">
    <source>
        <dbReference type="EMBL" id="KXX75188.1"/>
    </source>
</evidence>
<feature type="chain" id="PRO_5014045990" evidence="1">
    <location>
        <begin position="20"/>
        <end position="66"/>
    </location>
</feature>
<dbReference type="Proteomes" id="UP000078237">
    <property type="component" value="Unassembled WGS sequence"/>
</dbReference>
<protein>
    <submittedName>
        <fullName evidence="2">Conotoxin LiCr95</fullName>
    </submittedName>
</protein>
<keyword evidence="4" id="KW-1185">Reference proteome</keyword>
<evidence type="ECO:0000256" key="1">
    <source>
        <dbReference type="SAM" id="SignalP"/>
    </source>
</evidence>
<organism evidence="2 4">
    <name type="scientific">Madurella mycetomatis</name>
    <dbReference type="NCBI Taxonomy" id="100816"/>
    <lineage>
        <taxon>Eukaryota</taxon>
        <taxon>Fungi</taxon>
        <taxon>Dikarya</taxon>
        <taxon>Ascomycota</taxon>
        <taxon>Pezizomycotina</taxon>
        <taxon>Sordariomycetes</taxon>
        <taxon>Sordariomycetidae</taxon>
        <taxon>Sordariales</taxon>
        <taxon>Sordariales incertae sedis</taxon>
        <taxon>Madurella</taxon>
    </lineage>
</organism>
<evidence type="ECO:0000313" key="3">
    <source>
        <dbReference type="EMBL" id="KXX78068.1"/>
    </source>
</evidence>
<name>A0A175VUK1_9PEZI</name>
<feature type="signal peptide" evidence="1">
    <location>
        <begin position="1"/>
        <end position="19"/>
    </location>
</feature>
<dbReference type="VEuPathDB" id="FungiDB:MMYC01_205532"/>
<accession>A0A175VUK1</accession>
<dbReference type="AlphaFoldDB" id="A0A175VUK1"/>
<dbReference type="EMBL" id="LCTW02000134">
    <property type="protein sequence ID" value="KXX78068.1"/>
    <property type="molecule type" value="Genomic_DNA"/>
</dbReference>
<sequence>MQFSFTTVFLLANAVLGLAVPAPAENAAPAQLDKRCIPTGGDCTNRYTECCSQMCSVHRDGTGECF</sequence>
<proteinExistence type="predicted"/>
<keyword evidence="1" id="KW-0732">Signal</keyword>
<comment type="caution">
    <text evidence="2">The sequence shown here is derived from an EMBL/GenBank/DDBJ whole genome shotgun (WGS) entry which is preliminary data.</text>
</comment>
<reference evidence="2 4" key="3">
    <citation type="submission" date="2016-01" db="EMBL/GenBank/DDBJ databases">
        <title>Madurella mycetomatis genome sequencing.</title>
        <authorList>
            <person name="Van De Sande W."/>
        </authorList>
    </citation>
    <scope>NUCLEOTIDE SEQUENCE [LARGE SCALE GENOMIC DNA]</scope>
    <source>
        <strain evidence="4">mm55</strain>
        <strain evidence="2">Mm55</strain>
    </source>
</reference>
<dbReference type="VEuPathDB" id="FungiDB:MMYC01_205899"/>